<comment type="caution">
    <text evidence="1">The sequence shown here is derived from an EMBL/GenBank/DDBJ whole genome shotgun (WGS) entry which is preliminary data.</text>
</comment>
<name>A0ABT2N2B1_9CYAN</name>
<evidence type="ECO:0000313" key="1">
    <source>
        <dbReference type="EMBL" id="MCT7976828.1"/>
    </source>
</evidence>
<dbReference type="EMBL" id="JAMXFA010000004">
    <property type="protein sequence ID" value="MCT7976828.1"/>
    <property type="molecule type" value="Genomic_DNA"/>
</dbReference>
<dbReference type="RefSeq" id="WP_261234585.1">
    <property type="nucleotide sequence ID" value="NZ_JAMXFA010000004.1"/>
</dbReference>
<dbReference type="Proteomes" id="UP001525961">
    <property type="component" value="Unassembled WGS sequence"/>
</dbReference>
<protein>
    <submittedName>
        <fullName evidence="1">DUF4384 domain-containing protein</fullName>
    </submittedName>
</protein>
<proteinExistence type="predicted"/>
<gene>
    <name evidence="1" type="ORF">NG792_03695</name>
</gene>
<reference evidence="1 2" key="1">
    <citation type="journal article" date="2022" name="Front. Microbiol.">
        <title>High genomic differentiation and limited gene flow indicate recent cryptic speciation within the genus Laspinema (cyanobacteria).</title>
        <authorList>
            <person name="Stanojkovic A."/>
            <person name="Skoupy S."/>
            <person name="Skaloud P."/>
            <person name="Dvorak P."/>
        </authorList>
    </citation>
    <scope>NUCLEOTIDE SEQUENCE [LARGE SCALE GENOMIC DNA]</scope>
    <source>
        <strain evidence="1 2">D3b</strain>
    </source>
</reference>
<keyword evidence="2" id="KW-1185">Reference proteome</keyword>
<organism evidence="1 2">
    <name type="scientific">Laspinema olomoucense D3b</name>
    <dbReference type="NCBI Taxonomy" id="2953688"/>
    <lineage>
        <taxon>Bacteria</taxon>
        <taxon>Bacillati</taxon>
        <taxon>Cyanobacteriota</taxon>
        <taxon>Cyanophyceae</taxon>
        <taxon>Oscillatoriophycideae</taxon>
        <taxon>Oscillatoriales</taxon>
        <taxon>Laspinemataceae</taxon>
        <taxon>Laspinema</taxon>
        <taxon>Laspinema olomoucense</taxon>
    </lineage>
</organism>
<evidence type="ECO:0000313" key="2">
    <source>
        <dbReference type="Proteomes" id="UP001525961"/>
    </source>
</evidence>
<sequence length="294" mass="33576">MIALTADNSLQERFLNNFTNQVIWQQGNDTQRLCCGLRFHPLHRDKTSAKVAEEMDVLLNGTFAATNMPGTLGEVVKKIKERFGDTMKADGVPVDLLTRKPGRQKQDPDAKSPWQIIYDWLWEIDFPRQGWKLAEETATYAMEELQMIDLKSQDRDVCLNGVKNPVTIYKGEEYALQVDFPETGHLLLINQGVSGKRYCLCPSLAFSSETQILPDKKLHIPGIKALASSLQYTDIGNEYFLAILTDHPVQLSWVNPNYKPGDIVVTEERLREIFQQVGRQWNARVFSKKFEVVE</sequence>
<accession>A0ABT2N2B1</accession>